<organism evidence="1 2">
    <name type="scientific">Candidatus Woesebacteria bacterium GW2011_GWB1_38_8b</name>
    <dbReference type="NCBI Taxonomy" id="1618571"/>
    <lineage>
        <taxon>Bacteria</taxon>
        <taxon>Candidatus Woeseibacteriota</taxon>
    </lineage>
</organism>
<dbReference type="AlphaFoldDB" id="A0A0G0L898"/>
<dbReference type="PANTHER" id="PTHR43861">
    <property type="entry name" value="TRANS-ACONITATE 2-METHYLTRANSFERASE-RELATED"/>
    <property type="match status" value="1"/>
</dbReference>
<proteinExistence type="predicted"/>
<dbReference type="EMBL" id="LBVN01000009">
    <property type="protein sequence ID" value="KKQ87212.1"/>
    <property type="molecule type" value="Genomic_DNA"/>
</dbReference>
<dbReference type="GO" id="GO:0008168">
    <property type="term" value="F:methyltransferase activity"/>
    <property type="evidence" value="ECO:0007669"/>
    <property type="project" value="UniProtKB-KW"/>
</dbReference>
<comment type="caution">
    <text evidence="1">The sequence shown here is derived from an EMBL/GenBank/DDBJ whole genome shotgun (WGS) entry which is preliminary data.</text>
</comment>
<dbReference type="InterPro" id="IPR029063">
    <property type="entry name" value="SAM-dependent_MTases_sf"/>
</dbReference>
<dbReference type="Proteomes" id="UP000033944">
    <property type="component" value="Unassembled WGS sequence"/>
</dbReference>
<dbReference type="GO" id="GO:0032259">
    <property type="term" value="P:methylation"/>
    <property type="evidence" value="ECO:0007669"/>
    <property type="project" value="UniProtKB-KW"/>
</dbReference>
<reference evidence="1 2" key="1">
    <citation type="journal article" date="2015" name="Nature">
        <title>rRNA introns, odd ribosomes, and small enigmatic genomes across a large radiation of phyla.</title>
        <authorList>
            <person name="Brown C.T."/>
            <person name="Hug L.A."/>
            <person name="Thomas B.C."/>
            <person name="Sharon I."/>
            <person name="Castelle C.J."/>
            <person name="Singh A."/>
            <person name="Wilkins M.J."/>
            <person name="Williams K.H."/>
            <person name="Banfield J.F."/>
        </authorList>
    </citation>
    <scope>NUCLEOTIDE SEQUENCE [LARGE SCALE GENOMIC DNA]</scope>
</reference>
<evidence type="ECO:0000313" key="1">
    <source>
        <dbReference type="EMBL" id="KKQ87212.1"/>
    </source>
</evidence>
<gene>
    <name evidence="1" type="ORF">UT10_C0009G0016</name>
</gene>
<accession>A0A0G0L898</accession>
<dbReference type="Gene3D" id="3.40.50.150">
    <property type="entry name" value="Vaccinia Virus protein VP39"/>
    <property type="match status" value="1"/>
</dbReference>
<keyword evidence="1" id="KW-0489">Methyltransferase</keyword>
<evidence type="ECO:0000313" key="2">
    <source>
        <dbReference type="Proteomes" id="UP000033944"/>
    </source>
</evidence>
<sequence>MNFSETKFKGCDYCKSTKYKTIYSVKTKKSLDEKEYYPTSQKKNALNVVECSKCGLVYVYPLPDRQKVLEQYRRYIDNNYLLDITSRRIKFRQIAKKLLDLKKGGKILEVGCAAGLFLDELKTVGYEPEGIEPNVFLASWGRKNLHAKIITADVESYNFKNKRYDVVIFWDSLEHLFSPGKVLKNISGVLKPKGILVINYPDIESTLSKIFREYWWFIISSHFYYFSKKTISKYLQKYGFKTIEDKSSMQYLNLAYLFHQLGRYNIRLADFLYHVTKILNGDKITTPYFAGQRTVIAILQNTS</sequence>
<dbReference type="CDD" id="cd02440">
    <property type="entry name" value="AdoMet_MTases"/>
    <property type="match status" value="1"/>
</dbReference>
<dbReference type="PANTHER" id="PTHR43861:SF6">
    <property type="entry name" value="METHYLTRANSFERASE TYPE 11"/>
    <property type="match status" value="1"/>
</dbReference>
<keyword evidence="1" id="KW-0808">Transferase</keyword>
<name>A0A0G0L898_9BACT</name>
<protein>
    <submittedName>
        <fullName evidence="1">Methyltransferase type 12</fullName>
    </submittedName>
</protein>
<dbReference type="Pfam" id="PF13489">
    <property type="entry name" value="Methyltransf_23"/>
    <property type="match status" value="1"/>
</dbReference>
<dbReference type="SUPFAM" id="SSF53335">
    <property type="entry name" value="S-adenosyl-L-methionine-dependent methyltransferases"/>
    <property type="match status" value="1"/>
</dbReference>